<dbReference type="Proteomes" id="UP000225277">
    <property type="component" value="Unassembled WGS sequence"/>
</dbReference>
<reference evidence="5 6" key="1">
    <citation type="submission" date="2016-03" db="EMBL/GenBank/DDBJ databases">
        <authorList>
            <person name="Ploux O."/>
        </authorList>
    </citation>
    <scope>NUCLEOTIDE SEQUENCE [LARGE SCALE GENOMIC DNA]</scope>
    <source>
        <strain evidence="5 6">URUG2</strain>
    </source>
</reference>
<feature type="signal peptide" evidence="3">
    <location>
        <begin position="1"/>
        <end position="19"/>
    </location>
</feature>
<evidence type="ECO:0000256" key="1">
    <source>
        <dbReference type="ARBA" id="ARBA00005964"/>
    </source>
</evidence>
<dbReference type="Pfam" id="PF00135">
    <property type="entry name" value="COesterase"/>
    <property type="match status" value="1"/>
</dbReference>
<accession>A0A2D3V663</accession>
<dbReference type="RefSeq" id="XP_023624904.1">
    <property type="nucleotide sequence ID" value="XM_023769136.1"/>
</dbReference>
<proteinExistence type="inferred from homology"/>
<evidence type="ECO:0000313" key="5">
    <source>
        <dbReference type="EMBL" id="CZT18014.1"/>
    </source>
</evidence>
<dbReference type="PROSITE" id="PS00122">
    <property type="entry name" value="CARBOXYLESTERASE_B_1"/>
    <property type="match status" value="1"/>
</dbReference>
<dbReference type="OrthoDB" id="408631at2759"/>
<name>A0A2D3V663_9PEZI</name>
<feature type="domain" description="Carboxylesterase type B" evidence="4">
    <location>
        <begin position="40"/>
        <end position="361"/>
    </location>
</feature>
<protein>
    <recommendedName>
        <fullName evidence="3">Carboxylic ester hydrolase</fullName>
        <ecNumber evidence="3">3.1.1.-</ecNumber>
    </recommendedName>
</protein>
<dbReference type="Gene3D" id="3.40.50.1820">
    <property type="entry name" value="alpha/beta hydrolase"/>
    <property type="match status" value="1"/>
</dbReference>
<dbReference type="InterPro" id="IPR019826">
    <property type="entry name" value="Carboxylesterase_B_AS"/>
</dbReference>
<dbReference type="STRING" id="112498.A0A2D3V663"/>
<dbReference type="EC" id="3.1.1.-" evidence="3"/>
<keyword evidence="3" id="KW-0732">Signal</keyword>
<dbReference type="PANTHER" id="PTHR11559">
    <property type="entry name" value="CARBOXYLESTERASE"/>
    <property type="match status" value="1"/>
</dbReference>
<keyword evidence="6" id="KW-1185">Reference proteome</keyword>
<dbReference type="PROSITE" id="PS00941">
    <property type="entry name" value="CARBOXYLESTERASE_B_2"/>
    <property type="match status" value="1"/>
</dbReference>
<dbReference type="GO" id="GO:0016787">
    <property type="term" value="F:hydrolase activity"/>
    <property type="evidence" value="ECO:0007669"/>
    <property type="project" value="UniProtKB-KW"/>
</dbReference>
<gene>
    <name evidence="5" type="ORF">RCC_03852</name>
</gene>
<keyword evidence="2 3" id="KW-0378">Hydrolase</keyword>
<dbReference type="AlphaFoldDB" id="A0A2D3V663"/>
<dbReference type="InterPro" id="IPR029058">
    <property type="entry name" value="AB_hydrolase_fold"/>
</dbReference>
<dbReference type="InterPro" id="IPR050309">
    <property type="entry name" value="Type-B_Carboxylest/Lipase"/>
</dbReference>
<dbReference type="InterPro" id="IPR002018">
    <property type="entry name" value="CarbesteraseB"/>
</dbReference>
<dbReference type="SUPFAM" id="SSF53474">
    <property type="entry name" value="alpha/beta-Hydrolases"/>
    <property type="match status" value="1"/>
</dbReference>
<evidence type="ECO:0000256" key="3">
    <source>
        <dbReference type="RuleBase" id="RU361235"/>
    </source>
</evidence>
<comment type="similarity">
    <text evidence="1 3">Belongs to the type-B carboxylesterase/lipase family.</text>
</comment>
<sequence>MRPQTASLSFGILVGVVGATIQGPTADLGSVKYMGSSNALLGINSFLGVRYAEPPVDDLRWRAPVPINSSNTTTAYSYTTNATSYGLQCVQGTPAYHPQTFNNSLASEDCLFLDIVAPSKPASESLPVVINMHGGAYTLGNSTSEDGSQLVSYSNGAIIYVAIQYRLGAYGFLAGSEVQADGVLNAGLLDQRAAIEWVRDNIHAFGGDPKQISIVGGSAGGGSVIYQLLRGGGESNPPFRSAMPQFAGFAPHRSPASQDAIYGKLLGAAKCTSLACLRALPYEELANATQQSYSDAYDAGLYGYGDFAYTPVVDGSFLVDFPSRSLAAGNFTKVPIFNTVDQFEGFGFTNGSVTTEDEVNRDISHLWPDATPQFVSDLLALYPPSAYGPAFKAANNLYQSSQYPLVEALFLAQDFNLSSNNPPLFQNAAIWGDAVIHCVSRNLAAAAFNSIPTKVPIWKLRFNAGYYAHAAVNRYFLGVEGPKEFVFNGTLADITKDWYLSFVINQDPNMELPTRNGSSRPWWPQYGAMNDVLLVNETRFATIADPDAADTCDFFAANADVIRS</sequence>
<evidence type="ECO:0000256" key="2">
    <source>
        <dbReference type="ARBA" id="ARBA00022801"/>
    </source>
</evidence>
<feature type="chain" id="PRO_5013425306" description="Carboxylic ester hydrolase" evidence="3">
    <location>
        <begin position="20"/>
        <end position="564"/>
    </location>
</feature>
<organism evidence="5 6">
    <name type="scientific">Ramularia collo-cygni</name>
    <dbReference type="NCBI Taxonomy" id="112498"/>
    <lineage>
        <taxon>Eukaryota</taxon>
        <taxon>Fungi</taxon>
        <taxon>Dikarya</taxon>
        <taxon>Ascomycota</taxon>
        <taxon>Pezizomycotina</taxon>
        <taxon>Dothideomycetes</taxon>
        <taxon>Dothideomycetidae</taxon>
        <taxon>Mycosphaerellales</taxon>
        <taxon>Mycosphaerellaceae</taxon>
        <taxon>Ramularia</taxon>
    </lineage>
</organism>
<evidence type="ECO:0000259" key="4">
    <source>
        <dbReference type="Pfam" id="PF00135"/>
    </source>
</evidence>
<dbReference type="EMBL" id="FJUY01000005">
    <property type="protein sequence ID" value="CZT18014.1"/>
    <property type="molecule type" value="Genomic_DNA"/>
</dbReference>
<evidence type="ECO:0000313" key="6">
    <source>
        <dbReference type="Proteomes" id="UP000225277"/>
    </source>
</evidence>
<dbReference type="InterPro" id="IPR019819">
    <property type="entry name" value="Carboxylesterase_B_CS"/>
</dbReference>
<dbReference type="GeneID" id="35599040"/>